<comment type="similarity">
    <text evidence="3">Belongs to the metallo-dependent hydrolases superfamily.</text>
</comment>
<dbReference type="GO" id="GO:0016787">
    <property type="term" value="F:hydrolase activity"/>
    <property type="evidence" value="ECO:0007669"/>
    <property type="project" value="InterPro"/>
</dbReference>
<dbReference type="GO" id="GO:0019748">
    <property type="term" value="P:secondary metabolic process"/>
    <property type="evidence" value="ECO:0007669"/>
    <property type="project" value="TreeGrafter"/>
</dbReference>
<evidence type="ECO:0000256" key="2">
    <source>
        <dbReference type="ARBA" id="ARBA00023239"/>
    </source>
</evidence>
<dbReference type="PANTHER" id="PTHR21240:SF30">
    <property type="entry name" value="AMIDOHYDROLASE-RELATED DOMAIN-CONTAINING PROTEIN-RELATED"/>
    <property type="match status" value="1"/>
</dbReference>
<dbReference type="Gene3D" id="3.20.20.140">
    <property type="entry name" value="Metal-dependent hydrolases"/>
    <property type="match status" value="1"/>
</dbReference>
<organism evidence="6 7">
    <name type="scientific">Exophiala dermatitidis</name>
    <name type="common">Black yeast-like fungus</name>
    <name type="synonym">Wangiella dermatitidis</name>
    <dbReference type="NCBI Taxonomy" id="5970"/>
    <lineage>
        <taxon>Eukaryota</taxon>
        <taxon>Fungi</taxon>
        <taxon>Dikarya</taxon>
        <taxon>Ascomycota</taxon>
        <taxon>Pezizomycotina</taxon>
        <taxon>Eurotiomycetes</taxon>
        <taxon>Chaetothyriomycetidae</taxon>
        <taxon>Chaetothyriales</taxon>
        <taxon>Herpotrichiellaceae</taxon>
        <taxon>Exophiala</taxon>
    </lineage>
</organism>
<proteinExistence type="inferred from homology"/>
<keyword evidence="1 3" id="KW-0210">Decarboxylase</keyword>
<evidence type="ECO:0000313" key="6">
    <source>
        <dbReference type="EMBL" id="KAJ8993906.1"/>
    </source>
</evidence>
<name>A0AAN6EY88_EXODE</name>
<evidence type="ECO:0000259" key="5">
    <source>
        <dbReference type="Pfam" id="PF04909"/>
    </source>
</evidence>
<evidence type="ECO:0000256" key="3">
    <source>
        <dbReference type="RuleBase" id="RU366045"/>
    </source>
</evidence>
<dbReference type="AlphaFoldDB" id="A0AAN6EY88"/>
<feature type="domain" description="Amidohydrolase-related" evidence="5">
    <location>
        <begin position="108"/>
        <end position="352"/>
    </location>
</feature>
<dbReference type="PANTHER" id="PTHR21240">
    <property type="entry name" value="2-AMINO-3-CARBOXYLMUCONATE-6-SEMIALDEHYDE DECARBOXYLASE"/>
    <property type="match status" value="1"/>
</dbReference>
<reference evidence="6" key="1">
    <citation type="submission" date="2023-01" db="EMBL/GenBank/DDBJ databases">
        <title>Exophiala dermititidis isolated from Cystic Fibrosis Patient.</title>
        <authorList>
            <person name="Kurbessoian T."/>
            <person name="Crocker A."/>
            <person name="Murante D."/>
            <person name="Hogan D.A."/>
            <person name="Stajich J.E."/>
        </authorList>
    </citation>
    <scope>NUCLEOTIDE SEQUENCE</scope>
    <source>
        <strain evidence="6">Ex8</strain>
    </source>
</reference>
<evidence type="ECO:0000256" key="1">
    <source>
        <dbReference type="ARBA" id="ARBA00022793"/>
    </source>
</evidence>
<evidence type="ECO:0000256" key="4">
    <source>
        <dbReference type="SAM" id="MobiDB-lite"/>
    </source>
</evidence>
<comment type="caution">
    <text evidence="6">The sequence shown here is derived from an EMBL/GenBank/DDBJ whole genome shotgun (WGS) entry which is preliminary data.</text>
</comment>
<feature type="region of interest" description="Disordered" evidence="4">
    <location>
        <begin position="85"/>
        <end position="110"/>
    </location>
</feature>
<dbReference type="GO" id="GO:0005829">
    <property type="term" value="C:cytosol"/>
    <property type="evidence" value="ECO:0007669"/>
    <property type="project" value="TreeGrafter"/>
</dbReference>
<dbReference type="InterPro" id="IPR006680">
    <property type="entry name" value="Amidohydro-rel"/>
</dbReference>
<dbReference type="Pfam" id="PF04909">
    <property type="entry name" value="Amidohydro_2"/>
    <property type="match status" value="1"/>
</dbReference>
<accession>A0AAN6EY88</accession>
<dbReference type="Proteomes" id="UP001161757">
    <property type="component" value="Unassembled WGS sequence"/>
</dbReference>
<dbReference type="EMBL" id="JAJGCB010000003">
    <property type="protein sequence ID" value="KAJ8993906.1"/>
    <property type="molecule type" value="Genomic_DNA"/>
</dbReference>
<dbReference type="InterPro" id="IPR032466">
    <property type="entry name" value="Metal_Hydrolase"/>
</dbReference>
<dbReference type="GO" id="GO:0016831">
    <property type="term" value="F:carboxy-lyase activity"/>
    <property type="evidence" value="ECO:0007669"/>
    <property type="project" value="UniProtKB-KW"/>
</dbReference>
<protein>
    <recommendedName>
        <fullName evidence="5">Amidohydrolase-related domain-containing protein</fullName>
    </recommendedName>
</protein>
<gene>
    <name evidence="6" type="ORF">HRR80_002409</name>
</gene>
<keyword evidence="2 3" id="KW-0456">Lyase</keyword>
<dbReference type="SUPFAM" id="SSF51556">
    <property type="entry name" value="Metallo-dependent hydrolases"/>
    <property type="match status" value="1"/>
</dbReference>
<dbReference type="InterPro" id="IPR032465">
    <property type="entry name" value="ACMSD"/>
</dbReference>
<sequence length="360" mass="40317">MAPPPLPPLITLEEHFISEAMLSSHGDKYSEQLKHIPGLTEKLADLDTLRLQHMDAGRVSLQIVSHAPGTISATQCRSANDQLARAIQHHHHHQQQQQQQDTDTNPNQRHPRFAGFAVLPVSDSGAACATELRRCIQSLNFVGALIDNHTSTGAYFDSAEYETTLFQTAQDLNVPIYLHPTWPTDAMRAAQYYTDPNPNTPSTISSGAMQSIATSGFGWHADVATHILRLFASGLFDRLTRLKIIIGHMGETLPFMLDRIVALSRRWGDRERDFKSVWDTNIYITTSGVWSVDPMACILRNTKIDHILYSVDYPFATNEDGLQFMLEVQKSGLVTEEQLEGIAYRNAEKLLGVKVGKRWD</sequence>
<evidence type="ECO:0000313" key="7">
    <source>
        <dbReference type="Proteomes" id="UP001161757"/>
    </source>
</evidence>